<feature type="site" description="Deprotonates C-terminal active site Cys" evidence="8">
    <location>
        <position position="26"/>
    </location>
</feature>
<dbReference type="InterPro" id="IPR013766">
    <property type="entry name" value="Thioredoxin_domain"/>
</dbReference>
<evidence type="ECO:0000313" key="14">
    <source>
        <dbReference type="Proteomes" id="UP000235619"/>
    </source>
</evidence>
<dbReference type="FunFam" id="3.40.30.10:FF:000001">
    <property type="entry name" value="Thioredoxin"/>
    <property type="match status" value="1"/>
</dbReference>
<dbReference type="PROSITE" id="PS00194">
    <property type="entry name" value="THIOREDOXIN_1"/>
    <property type="match status" value="1"/>
</dbReference>
<feature type="domain" description="Thioredoxin" evidence="10">
    <location>
        <begin position="1"/>
        <end position="108"/>
    </location>
</feature>
<dbReference type="InterPro" id="IPR005746">
    <property type="entry name" value="Thioredoxin"/>
</dbReference>
<dbReference type="GO" id="GO:0045454">
    <property type="term" value="P:cell redox homeostasis"/>
    <property type="evidence" value="ECO:0007669"/>
    <property type="project" value="TreeGrafter"/>
</dbReference>
<sequence>MMATCKVTDQTFEKEVLRSEIPVLVDFWAAWCGPCKIIAPIIDEIADELEGKIKVCKLNVDENPITPGKYGIRAIPTLIIFKNGEPVEVIVGAVSKSVILNALNKALSS</sequence>
<feature type="site" description="Contributes to redox potential value" evidence="8">
    <location>
        <position position="33"/>
    </location>
</feature>
<protein>
    <recommendedName>
        <fullName evidence="6 7">Thioredoxin</fullName>
    </recommendedName>
</protein>
<feature type="site" description="Contributes to redox potential value" evidence="8">
    <location>
        <position position="34"/>
    </location>
</feature>
<dbReference type="CDD" id="cd02947">
    <property type="entry name" value="TRX_family"/>
    <property type="match status" value="1"/>
</dbReference>
<feature type="active site" description="Nucleophile" evidence="8">
    <location>
        <position position="35"/>
    </location>
</feature>
<dbReference type="AlphaFoldDB" id="A0A2N7PPT0"/>
<keyword evidence="2" id="KW-0813">Transport</keyword>
<dbReference type="EMBL" id="PNJD01000238">
    <property type="protein sequence ID" value="PMP97117.1"/>
    <property type="molecule type" value="Genomic_DNA"/>
</dbReference>
<dbReference type="InterPro" id="IPR017937">
    <property type="entry name" value="Thioredoxin_CS"/>
</dbReference>
<comment type="similarity">
    <text evidence="1 7">Belongs to the thioredoxin family.</text>
</comment>
<dbReference type="PIRSF" id="PIRSF000077">
    <property type="entry name" value="Thioredoxin"/>
    <property type="match status" value="1"/>
</dbReference>
<dbReference type="Pfam" id="PF00085">
    <property type="entry name" value="Thioredoxin"/>
    <property type="match status" value="1"/>
</dbReference>
<dbReference type="PANTHER" id="PTHR45663">
    <property type="entry name" value="GEO12009P1"/>
    <property type="match status" value="1"/>
</dbReference>
<evidence type="ECO:0000256" key="5">
    <source>
        <dbReference type="ARBA" id="ARBA00023284"/>
    </source>
</evidence>
<evidence type="ECO:0000256" key="1">
    <source>
        <dbReference type="ARBA" id="ARBA00008987"/>
    </source>
</evidence>
<gene>
    <name evidence="11" type="primary">trxA</name>
    <name evidence="12" type="ORF">C0169_03965</name>
    <name evidence="11" type="ORF">C0190_01515</name>
</gene>
<dbReference type="GO" id="GO:0015035">
    <property type="term" value="F:protein-disulfide reductase activity"/>
    <property type="evidence" value="ECO:0007669"/>
    <property type="project" value="UniProtKB-UniRule"/>
</dbReference>
<dbReference type="Gene3D" id="3.40.30.10">
    <property type="entry name" value="Glutaredoxin"/>
    <property type="match status" value="1"/>
</dbReference>
<dbReference type="PRINTS" id="PR00421">
    <property type="entry name" value="THIOREDOXIN"/>
</dbReference>
<evidence type="ECO:0000256" key="9">
    <source>
        <dbReference type="PIRSR" id="PIRSR000077-4"/>
    </source>
</evidence>
<dbReference type="Proteomes" id="UP000235460">
    <property type="component" value="Unassembled WGS sequence"/>
</dbReference>
<evidence type="ECO:0000313" key="11">
    <source>
        <dbReference type="EMBL" id="PMP68479.1"/>
    </source>
</evidence>
<dbReference type="PROSITE" id="PS51352">
    <property type="entry name" value="THIOREDOXIN_2"/>
    <property type="match status" value="1"/>
</dbReference>
<reference evidence="13 14" key="1">
    <citation type="submission" date="2018-01" db="EMBL/GenBank/DDBJ databases">
        <title>Metagenomic assembled genomes from two thermal pools in the Uzon Caldera, Kamchatka, Russia.</title>
        <authorList>
            <person name="Wilkins L."/>
            <person name="Ettinger C."/>
        </authorList>
    </citation>
    <scope>NUCLEOTIDE SEQUENCE [LARGE SCALE GENOMIC DNA]</scope>
    <source>
        <strain evidence="12">ARK-04</strain>
        <strain evidence="11">ZAV-08</strain>
    </source>
</reference>
<evidence type="ECO:0000313" key="13">
    <source>
        <dbReference type="Proteomes" id="UP000235460"/>
    </source>
</evidence>
<evidence type="ECO:0000256" key="6">
    <source>
        <dbReference type="NCBIfam" id="TIGR01068"/>
    </source>
</evidence>
<accession>A0A2N7PPT0</accession>
<evidence type="ECO:0000256" key="8">
    <source>
        <dbReference type="PIRSR" id="PIRSR000077-1"/>
    </source>
</evidence>
<keyword evidence="5 9" id="KW-0676">Redox-active center</keyword>
<proteinExistence type="inferred from homology"/>
<feature type="active site" description="Nucleophile" evidence="8">
    <location>
        <position position="32"/>
    </location>
</feature>
<evidence type="ECO:0000256" key="2">
    <source>
        <dbReference type="ARBA" id="ARBA00022448"/>
    </source>
</evidence>
<evidence type="ECO:0000256" key="4">
    <source>
        <dbReference type="ARBA" id="ARBA00023157"/>
    </source>
</evidence>
<dbReference type="NCBIfam" id="TIGR01068">
    <property type="entry name" value="thioredoxin"/>
    <property type="match status" value="1"/>
</dbReference>
<feature type="disulfide bond" description="Redox-active" evidence="9">
    <location>
        <begin position="32"/>
        <end position="35"/>
    </location>
</feature>
<dbReference type="GO" id="GO:0005829">
    <property type="term" value="C:cytosol"/>
    <property type="evidence" value="ECO:0007669"/>
    <property type="project" value="TreeGrafter"/>
</dbReference>
<dbReference type="EMBL" id="PNIK01000021">
    <property type="protein sequence ID" value="PMP68479.1"/>
    <property type="molecule type" value="Genomic_DNA"/>
</dbReference>
<evidence type="ECO:0000259" key="10">
    <source>
        <dbReference type="PROSITE" id="PS51352"/>
    </source>
</evidence>
<dbReference type="InterPro" id="IPR036249">
    <property type="entry name" value="Thioredoxin-like_sf"/>
</dbReference>
<dbReference type="Proteomes" id="UP000235619">
    <property type="component" value="Unassembled WGS sequence"/>
</dbReference>
<keyword evidence="4 9" id="KW-1015">Disulfide bond</keyword>
<name>A0A2N7PPT0_9BACT</name>
<comment type="caution">
    <text evidence="11">The sequence shown here is derived from an EMBL/GenBank/DDBJ whole genome shotgun (WGS) entry which is preliminary data.</text>
</comment>
<dbReference type="PANTHER" id="PTHR45663:SF11">
    <property type="entry name" value="GEO12009P1"/>
    <property type="match status" value="1"/>
</dbReference>
<dbReference type="SUPFAM" id="SSF52833">
    <property type="entry name" value="Thioredoxin-like"/>
    <property type="match status" value="1"/>
</dbReference>
<evidence type="ECO:0000313" key="12">
    <source>
        <dbReference type="EMBL" id="PMP97117.1"/>
    </source>
</evidence>
<evidence type="ECO:0000256" key="7">
    <source>
        <dbReference type="PIRNR" id="PIRNR000077"/>
    </source>
</evidence>
<keyword evidence="3" id="KW-0249">Electron transport</keyword>
<organism evidence="11 13">
    <name type="scientific">Thermodesulfobacterium geofontis</name>
    <dbReference type="NCBI Taxonomy" id="1295609"/>
    <lineage>
        <taxon>Bacteria</taxon>
        <taxon>Pseudomonadati</taxon>
        <taxon>Thermodesulfobacteriota</taxon>
        <taxon>Thermodesulfobacteria</taxon>
        <taxon>Thermodesulfobacteriales</taxon>
        <taxon>Thermodesulfobacteriaceae</taxon>
        <taxon>Thermodesulfobacterium</taxon>
    </lineage>
</organism>
<evidence type="ECO:0000256" key="3">
    <source>
        <dbReference type="ARBA" id="ARBA00022982"/>
    </source>
</evidence>